<organism evidence="1 2">
    <name type="scientific">Stephania japonica</name>
    <dbReference type="NCBI Taxonomy" id="461633"/>
    <lineage>
        <taxon>Eukaryota</taxon>
        <taxon>Viridiplantae</taxon>
        <taxon>Streptophyta</taxon>
        <taxon>Embryophyta</taxon>
        <taxon>Tracheophyta</taxon>
        <taxon>Spermatophyta</taxon>
        <taxon>Magnoliopsida</taxon>
        <taxon>Ranunculales</taxon>
        <taxon>Menispermaceae</taxon>
        <taxon>Menispermoideae</taxon>
        <taxon>Cissampelideae</taxon>
        <taxon>Stephania</taxon>
    </lineage>
</organism>
<dbReference type="PANTHER" id="PTHR35996">
    <property type="entry name" value="OSJNBA0038O10.25 PROTEIN"/>
    <property type="match status" value="1"/>
</dbReference>
<sequence length="126" mass="14316">MKAFASTATFSPPAPALLIQHTRSWSWSWSWSWRASPSLLAPQYRRLRVKSFLFNPDREPILKQALKEPVAFMGGMFAGLLKLDLNEEPLKQWVTMTVEASGITEEDVVANESKLEELAPQQIEIE</sequence>
<reference evidence="1 2" key="1">
    <citation type="submission" date="2024-01" db="EMBL/GenBank/DDBJ databases">
        <title>Genome assemblies of Stephania.</title>
        <authorList>
            <person name="Yang L."/>
        </authorList>
    </citation>
    <scope>NUCLEOTIDE SEQUENCE [LARGE SCALE GENOMIC DNA]</scope>
    <source>
        <strain evidence="1">QJT</strain>
        <tissue evidence="1">Leaf</tissue>
    </source>
</reference>
<dbReference type="AlphaFoldDB" id="A0AAP0NRW6"/>
<dbReference type="Proteomes" id="UP001417504">
    <property type="component" value="Unassembled WGS sequence"/>
</dbReference>
<dbReference type="PANTHER" id="PTHR35996:SF1">
    <property type="entry name" value="OS04G0528100 PROTEIN"/>
    <property type="match status" value="1"/>
</dbReference>
<dbReference type="Pfam" id="PF26369">
    <property type="entry name" value="UPF0426"/>
    <property type="match status" value="1"/>
</dbReference>
<evidence type="ECO:0000313" key="1">
    <source>
        <dbReference type="EMBL" id="KAK9115480.1"/>
    </source>
</evidence>
<accession>A0AAP0NRW6</accession>
<name>A0AAP0NRW6_9MAGN</name>
<dbReference type="EMBL" id="JBBNAE010000006">
    <property type="protein sequence ID" value="KAK9115480.1"/>
    <property type="molecule type" value="Genomic_DNA"/>
</dbReference>
<proteinExistence type="predicted"/>
<gene>
    <name evidence="1" type="ORF">Sjap_014427</name>
</gene>
<evidence type="ECO:0000313" key="2">
    <source>
        <dbReference type="Proteomes" id="UP001417504"/>
    </source>
</evidence>
<dbReference type="InterPro" id="IPR040278">
    <property type="entry name" value="UPF0426"/>
</dbReference>
<protein>
    <submittedName>
        <fullName evidence="1">Uncharacterized protein</fullName>
    </submittedName>
</protein>
<keyword evidence="2" id="KW-1185">Reference proteome</keyword>
<comment type="caution">
    <text evidence="1">The sequence shown here is derived from an EMBL/GenBank/DDBJ whole genome shotgun (WGS) entry which is preliminary data.</text>
</comment>